<dbReference type="PROSITE" id="PS51371">
    <property type="entry name" value="CBS"/>
    <property type="match status" value="2"/>
</dbReference>
<dbReference type="InterPro" id="IPR014004">
    <property type="entry name" value="Transpt-assoc_nodulatn_dom_bac"/>
</dbReference>
<sequence length="234" mass="25521">MSTPTVETVMTRDVVTARLDTPFKELVELLATHRIGALPVVNGGRVVGVVSQTDLVHKLDLPVDGPGMRLFGRHREARIKAAGDIAGDLMTTPAITVTAGTTLAAAARIMDRRRVTHLPVVDGGDRLVGIVARHDLLTPYRRTDDDLRAEIRQEIVERSLLLEPTDIAVTVDDGVVTLTGTVDRRSTARIAVSLTRAFAGVVDVVDGLTWKYDDSEEIRRRYGFDAQIGPVVRL</sequence>
<dbReference type="Gene3D" id="3.30.1340.30">
    <property type="match status" value="1"/>
</dbReference>
<comment type="caution">
    <text evidence="5">The sequence shown here is derived from an EMBL/GenBank/DDBJ whole genome shotgun (WGS) entry which is preliminary data.</text>
</comment>
<dbReference type="InterPro" id="IPR051257">
    <property type="entry name" value="Diverse_CBS-Domain"/>
</dbReference>
<dbReference type="PIRSF" id="PIRSF036990">
    <property type="entry name" value="UCP036990_CBS_BON"/>
    <property type="match status" value="1"/>
</dbReference>
<reference evidence="5" key="1">
    <citation type="submission" date="2021-01" db="EMBL/GenBank/DDBJ databases">
        <title>Whole genome shotgun sequence of Virgisporangium aliadipatigenens NBRC 105644.</title>
        <authorList>
            <person name="Komaki H."/>
            <person name="Tamura T."/>
        </authorList>
    </citation>
    <scope>NUCLEOTIDE SEQUENCE</scope>
    <source>
        <strain evidence="5">NBRC 105644</strain>
    </source>
</reference>
<dbReference type="InterPro" id="IPR017080">
    <property type="entry name" value="UCP036990_CBS_BON"/>
</dbReference>
<evidence type="ECO:0000256" key="2">
    <source>
        <dbReference type="PROSITE-ProRule" id="PRU00703"/>
    </source>
</evidence>
<evidence type="ECO:0000256" key="1">
    <source>
        <dbReference type="ARBA" id="ARBA00023122"/>
    </source>
</evidence>
<dbReference type="InterPro" id="IPR007055">
    <property type="entry name" value="BON_dom"/>
</dbReference>
<evidence type="ECO:0008006" key="7">
    <source>
        <dbReference type="Google" id="ProtNLM"/>
    </source>
</evidence>
<dbReference type="SMART" id="SM00116">
    <property type="entry name" value="CBS"/>
    <property type="match status" value="2"/>
</dbReference>
<dbReference type="RefSeq" id="WP_203901622.1">
    <property type="nucleotide sequence ID" value="NZ_BOPF01000019.1"/>
</dbReference>
<dbReference type="PANTHER" id="PTHR43080:SF29">
    <property type="entry name" value="OS02G0818000 PROTEIN"/>
    <property type="match status" value="1"/>
</dbReference>
<dbReference type="Pfam" id="PF04972">
    <property type="entry name" value="BON"/>
    <property type="match status" value="1"/>
</dbReference>
<name>A0A8J3YPU9_9ACTN</name>
<accession>A0A8J3YPU9</accession>
<dbReference type="Gene3D" id="3.10.580.10">
    <property type="entry name" value="CBS-domain"/>
    <property type="match status" value="2"/>
</dbReference>
<dbReference type="Pfam" id="PF00571">
    <property type="entry name" value="CBS"/>
    <property type="match status" value="2"/>
</dbReference>
<feature type="domain" description="BON" evidence="3">
    <location>
        <begin position="143"/>
        <end position="212"/>
    </location>
</feature>
<feature type="domain" description="CBS" evidence="4">
    <location>
        <begin position="10"/>
        <end position="65"/>
    </location>
</feature>
<dbReference type="AlphaFoldDB" id="A0A8J3YPU9"/>
<dbReference type="SMART" id="SM00749">
    <property type="entry name" value="BON"/>
    <property type="match status" value="1"/>
</dbReference>
<dbReference type="PROSITE" id="PS50914">
    <property type="entry name" value="BON"/>
    <property type="match status" value="1"/>
</dbReference>
<dbReference type="SUPFAM" id="SSF54631">
    <property type="entry name" value="CBS-domain pair"/>
    <property type="match status" value="1"/>
</dbReference>
<dbReference type="InterPro" id="IPR000644">
    <property type="entry name" value="CBS_dom"/>
</dbReference>
<keyword evidence="6" id="KW-1185">Reference proteome</keyword>
<evidence type="ECO:0000259" key="4">
    <source>
        <dbReference type="PROSITE" id="PS51371"/>
    </source>
</evidence>
<evidence type="ECO:0000313" key="6">
    <source>
        <dbReference type="Proteomes" id="UP000619260"/>
    </source>
</evidence>
<gene>
    <name evidence="5" type="ORF">Val02_50090</name>
</gene>
<organism evidence="5 6">
    <name type="scientific">Virgisporangium aliadipatigenens</name>
    <dbReference type="NCBI Taxonomy" id="741659"/>
    <lineage>
        <taxon>Bacteria</taxon>
        <taxon>Bacillati</taxon>
        <taxon>Actinomycetota</taxon>
        <taxon>Actinomycetes</taxon>
        <taxon>Micromonosporales</taxon>
        <taxon>Micromonosporaceae</taxon>
        <taxon>Virgisporangium</taxon>
    </lineage>
</organism>
<dbReference type="Proteomes" id="UP000619260">
    <property type="component" value="Unassembled WGS sequence"/>
</dbReference>
<dbReference type="PANTHER" id="PTHR43080">
    <property type="entry name" value="CBS DOMAIN-CONTAINING PROTEIN CBSX3, MITOCHONDRIAL"/>
    <property type="match status" value="1"/>
</dbReference>
<dbReference type="EMBL" id="BOPF01000019">
    <property type="protein sequence ID" value="GIJ48123.1"/>
    <property type="molecule type" value="Genomic_DNA"/>
</dbReference>
<evidence type="ECO:0000259" key="3">
    <source>
        <dbReference type="PROSITE" id="PS50914"/>
    </source>
</evidence>
<keyword evidence="1 2" id="KW-0129">CBS domain</keyword>
<dbReference type="InterPro" id="IPR046342">
    <property type="entry name" value="CBS_dom_sf"/>
</dbReference>
<proteinExistence type="predicted"/>
<protein>
    <recommendedName>
        <fullName evidence="7">CBS domain-containing protein</fullName>
    </recommendedName>
</protein>
<feature type="domain" description="CBS" evidence="4">
    <location>
        <begin position="90"/>
        <end position="147"/>
    </location>
</feature>
<evidence type="ECO:0000313" key="5">
    <source>
        <dbReference type="EMBL" id="GIJ48123.1"/>
    </source>
</evidence>